<sequence length="701" mass="80188">MTSLVLTDSSQLTSDAFEKLPGQILYPYAEPYDLQKHVFSSFYHYKQAGPANTLPVHTLPACFNLPASPYSSPMTSLVLTDRSQLTALKSYQTKLCIPTPNQMICKNMCAKNGQREKGIIRADPIWKQAEFRALPTQANTTREAWQQETPLSPNLNIFLEGMLAVSDPIQPRSELVCRVKYCNTLPDIPFDPKFITYPFDSTRFIQYNPTSLERSYKYEVLTEHDLGVTIDLINKDTYINDHGAQLDPADEKLLEEDILTPQDSKRSRHHARSVSWLRRTEYISTEQTRFQPQTMDKVEAKVGYSIKKNFKEETIYMDRESQIKAINKTFEDSKIPIEKHYSKPNVTPVEVFSVFPDFKVWKYPCAQVIFDSDPAPTGRPVPAQIEEMSQAMIRGVMDESGEQFVAYFLPMEDTLEKRRRDFVNMVDYEDEEEYNYKMSREYNWNVKSKASKGYEENYFLVMRQDGVFYNELETRVRLSKRRQKVGQPPNNTRLVVRHRPLNAQEFRMQRYRERMLEPTGEEEEEGSGEEGEDKSGLQMLADEDPVVERNARVHRTVMEGLTCYQEIYKEKKCAAKQPTIRAFFQPVAAMVTHEGDKIISEKDASEDEKQNDQDKEDDDASGKEKSDSDQGGSGSEEERLTSKTSRSPSRSRSTSKSPPRSRSRSKSKSRSRSRSSSAASNKSASGSGSASASESGSESDK</sequence>
<evidence type="ECO:0000256" key="4">
    <source>
        <dbReference type="ARBA" id="ARBA00023242"/>
    </source>
</evidence>
<gene>
    <name evidence="6" type="ORF">TMSB3V08_LOCUS9004</name>
</gene>
<dbReference type="PANTHER" id="PTHR23188">
    <property type="entry name" value="RNA POLYMERASE II-ASSOCIATED FACTOR 1 HOMOLOG"/>
    <property type="match status" value="1"/>
</dbReference>
<feature type="compositionally biased region" description="Low complexity" evidence="5">
    <location>
        <begin position="674"/>
        <end position="701"/>
    </location>
</feature>
<dbReference type="GO" id="GO:0003682">
    <property type="term" value="F:chromatin binding"/>
    <property type="evidence" value="ECO:0007669"/>
    <property type="project" value="TreeGrafter"/>
</dbReference>
<dbReference type="InterPro" id="IPR007133">
    <property type="entry name" value="RNA_pol_II-assoc_Paf1"/>
</dbReference>
<comment type="subcellular location">
    <subcellularLocation>
        <location evidence="1">Nucleus</location>
    </subcellularLocation>
</comment>
<dbReference type="AlphaFoldDB" id="A0A7R9EE17"/>
<organism evidence="6">
    <name type="scientific">Timema monikensis</name>
    <dbReference type="NCBI Taxonomy" id="170555"/>
    <lineage>
        <taxon>Eukaryota</taxon>
        <taxon>Metazoa</taxon>
        <taxon>Ecdysozoa</taxon>
        <taxon>Arthropoda</taxon>
        <taxon>Hexapoda</taxon>
        <taxon>Insecta</taxon>
        <taxon>Pterygota</taxon>
        <taxon>Neoptera</taxon>
        <taxon>Polyneoptera</taxon>
        <taxon>Phasmatodea</taxon>
        <taxon>Timematodea</taxon>
        <taxon>Timematoidea</taxon>
        <taxon>Timematidae</taxon>
        <taxon>Timema</taxon>
    </lineage>
</organism>
<dbReference type="EMBL" id="OB795467">
    <property type="protein sequence ID" value="CAD7432293.1"/>
    <property type="molecule type" value="Genomic_DNA"/>
</dbReference>
<evidence type="ECO:0000313" key="6">
    <source>
        <dbReference type="EMBL" id="CAD7432293.1"/>
    </source>
</evidence>
<keyword evidence="4" id="KW-0539">Nucleus</keyword>
<dbReference type="Pfam" id="PF03985">
    <property type="entry name" value="Paf1"/>
    <property type="match status" value="1"/>
</dbReference>
<evidence type="ECO:0000256" key="2">
    <source>
        <dbReference type="ARBA" id="ARBA00007560"/>
    </source>
</evidence>
<feature type="region of interest" description="Disordered" evidence="5">
    <location>
        <begin position="516"/>
        <end position="539"/>
    </location>
</feature>
<dbReference type="GO" id="GO:0016593">
    <property type="term" value="C:Cdc73/Paf1 complex"/>
    <property type="evidence" value="ECO:0007669"/>
    <property type="project" value="InterPro"/>
</dbReference>
<evidence type="ECO:0000256" key="1">
    <source>
        <dbReference type="ARBA" id="ARBA00004123"/>
    </source>
</evidence>
<comment type="similarity">
    <text evidence="2">Belongs to the PAF1 family.</text>
</comment>
<feature type="compositionally biased region" description="Basic and acidic residues" evidence="5">
    <location>
        <begin position="599"/>
        <end position="613"/>
    </location>
</feature>
<feature type="compositionally biased region" description="Basic residues" evidence="5">
    <location>
        <begin position="659"/>
        <end position="673"/>
    </location>
</feature>
<protein>
    <recommendedName>
        <fullName evidence="3">RNA polymerase II-associated factor 1 homolog</fullName>
    </recommendedName>
</protein>
<name>A0A7R9EE17_9NEOP</name>
<dbReference type="GO" id="GO:0006368">
    <property type="term" value="P:transcription elongation by RNA polymerase II"/>
    <property type="evidence" value="ECO:0007669"/>
    <property type="project" value="InterPro"/>
</dbReference>
<dbReference type="GO" id="GO:0000993">
    <property type="term" value="F:RNA polymerase II complex binding"/>
    <property type="evidence" value="ECO:0007669"/>
    <property type="project" value="TreeGrafter"/>
</dbReference>
<evidence type="ECO:0000256" key="3">
    <source>
        <dbReference type="ARBA" id="ARBA00020462"/>
    </source>
</evidence>
<feature type="compositionally biased region" description="Acidic residues" evidence="5">
    <location>
        <begin position="519"/>
        <end position="532"/>
    </location>
</feature>
<feature type="region of interest" description="Disordered" evidence="5">
    <location>
        <begin position="599"/>
        <end position="701"/>
    </location>
</feature>
<accession>A0A7R9EE17</accession>
<reference evidence="6" key="1">
    <citation type="submission" date="2020-11" db="EMBL/GenBank/DDBJ databases">
        <authorList>
            <person name="Tran Van P."/>
        </authorList>
    </citation>
    <scope>NUCLEOTIDE SEQUENCE</scope>
</reference>
<proteinExistence type="inferred from homology"/>
<feature type="compositionally biased region" description="Low complexity" evidence="5">
    <location>
        <begin position="642"/>
        <end position="658"/>
    </location>
</feature>
<dbReference type="PANTHER" id="PTHR23188:SF12">
    <property type="entry name" value="RNA POLYMERASE II-ASSOCIATED FACTOR 1 HOMOLOG"/>
    <property type="match status" value="1"/>
</dbReference>
<evidence type="ECO:0000256" key="5">
    <source>
        <dbReference type="SAM" id="MobiDB-lite"/>
    </source>
</evidence>